<sequence>MCSEIVHAVPTSEGNKMRNVKVAVRAGMSFMLITCLLIALGGIALWKMGELRASMDTLQNNAMASIIVANKVSNATMRLRLDVRRLIGQSDPQAKAATAARVKASREEMLKQSAAYAPLVSNANEASLYQTVNTSTQKFASLLETVLEFSQKGDNAGAVMFTDANIVPITEALQTAVDELVQMNIDQAESLGADAMASYDSGFTFTVVIIIASLIITIILAVLLTRSIVTPLRSLLAVNERIASGDLRGGIPVTGDDEFSELQRATLAMQKNLRQTIGLIGNSSQQLASAAEEMNSITVQSSTGLGRQNQEIEQAATAVNEMTAAVDEVARNAAAASDAAKESNASTVRGAERVASTVTAIEKLSATVLATSADVQRLAGQSNDISKVLAVIRTIAEQTNLLALNAAIEAARAGEQGRGFAVVADEVRALAHRTQQSTQEIEQMISAVLEGSEQATRSMQESCMGAQNTLGVAHEAGVALDEIARRIEEINDMNTLIATASEEQAQVARSIDHNLISIRDLSVQSTEGANQTSLASGELSRLAIEMNGVVTRFKM</sequence>
<keyword evidence="8" id="KW-0807">Transducer</keyword>
<evidence type="ECO:0000256" key="3">
    <source>
        <dbReference type="ARBA" id="ARBA00022481"/>
    </source>
</evidence>
<accession>A0A3M5LW62</accession>
<dbReference type="InterPro" id="IPR047347">
    <property type="entry name" value="YvaQ-like_sensor"/>
</dbReference>
<keyword evidence="3" id="KW-0488">Methylation</keyword>
<dbReference type="GO" id="GO:0006935">
    <property type="term" value="P:chemotaxis"/>
    <property type="evidence" value="ECO:0007669"/>
    <property type="project" value="UniProtKB-KW"/>
</dbReference>
<dbReference type="Pfam" id="PF00672">
    <property type="entry name" value="HAMP"/>
    <property type="match status" value="1"/>
</dbReference>
<proteinExistence type="inferred from homology"/>
<dbReference type="InterPro" id="IPR024478">
    <property type="entry name" value="HlyB_4HB_MCP"/>
</dbReference>
<dbReference type="InterPro" id="IPR004089">
    <property type="entry name" value="MCPsignal_dom"/>
</dbReference>
<dbReference type="PANTHER" id="PTHR32089">
    <property type="entry name" value="METHYL-ACCEPTING CHEMOTAXIS PROTEIN MCPB"/>
    <property type="match status" value="1"/>
</dbReference>
<dbReference type="GO" id="GO:0005886">
    <property type="term" value="C:plasma membrane"/>
    <property type="evidence" value="ECO:0007669"/>
    <property type="project" value="UniProtKB-SubCell"/>
</dbReference>
<evidence type="ECO:0000313" key="11">
    <source>
        <dbReference type="Proteomes" id="UP000268096"/>
    </source>
</evidence>
<dbReference type="AlphaFoldDB" id="A0A3M5LW62"/>
<dbReference type="PRINTS" id="PR00260">
    <property type="entry name" value="CHEMTRNSDUCR"/>
</dbReference>
<keyword evidence="10" id="KW-0808">Transferase</keyword>
<dbReference type="InterPro" id="IPR004090">
    <property type="entry name" value="Chemotax_Me-accpt_rcpt"/>
</dbReference>
<dbReference type="PANTHER" id="PTHR32089:SF120">
    <property type="entry name" value="METHYL-ACCEPTING CHEMOTAXIS PROTEIN TLPQ"/>
    <property type="match status" value="1"/>
</dbReference>
<dbReference type="Gene3D" id="1.10.287.950">
    <property type="entry name" value="Methyl-accepting chemotaxis protein"/>
    <property type="match status" value="1"/>
</dbReference>
<organism evidence="10 11">
    <name type="scientific">Pseudomonas syringae pv. solidagae</name>
    <dbReference type="NCBI Taxonomy" id="264458"/>
    <lineage>
        <taxon>Bacteria</taxon>
        <taxon>Pseudomonadati</taxon>
        <taxon>Pseudomonadota</taxon>
        <taxon>Gammaproteobacteria</taxon>
        <taxon>Pseudomonadales</taxon>
        <taxon>Pseudomonadaceae</taxon>
        <taxon>Pseudomonas</taxon>
        <taxon>Pseudomonas syringae</taxon>
    </lineage>
</organism>
<evidence type="ECO:0000256" key="7">
    <source>
        <dbReference type="ARBA" id="ARBA00023136"/>
    </source>
</evidence>
<evidence type="ECO:0000256" key="6">
    <source>
        <dbReference type="ARBA" id="ARBA00022989"/>
    </source>
</evidence>
<keyword evidence="7" id="KW-0472">Membrane</keyword>
<reference evidence="10 11" key="1">
    <citation type="submission" date="2018-08" db="EMBL/GenBank/DDBJ databases">
        <title>Recombination of ecologically and evolutionarily significant loci maintains genetic cohesion in the Pseudomonas syringae species complex.</title>
        <authorList>
            <person name="Dillon M."/>
            <person name="Thakur S."/>
            <person name="Almeida R.N.D."/>
            <person name="Weir B.S."/>
            <person name="Guttman D.S."/>
        </authorList>
    </citation>
    <scope>NUCLEOTIDE SEQUENCE [LARGE SCALE GENOMIC DNA]</scope>
    <source>
        <strain evidence="10 11">ICMP 16926</strain>
    </source>
</reference>
<evidence type="ECO:0000313" key="10">
    <source>
        <dbReference type="EMBL" id="RMT50906.1"/>
    </source>
</evidence>
<dbReference type="PROSITE" id="PS50111">
    <property type="entry name" value="CHEMOTAXIS_TRANSDUC_2"/>
    <property type="match status" value="1"/>
</dbReference>
<comment type="subcellular location">
    <subcellularLocation>
        <location evidence="1">Cell membrane</location>
        <topology evidence="1">Multi-pass membrane protein</topology>
    </subcellularLocation>
</comment>
<dbReference type="CDD" id="cd19411">
    <property type="entry name" value="MCP2201-like_sensor"/>
    <property type="match status" value="1"/>
</dbReference>
<dbReference type="EMBL" id="RBTH01000032">
    <property type="protein sequence ID" value="RMT50906.1"/>
    <property type="molecule type" value="Genomic_DNA"/>
</dbReference>
<evidence type="ECO:0000256" key="9">
    <source>
        <dbReference type="ARBA" id="ARBA00029447"/>
    </source>
</evidence>
<evidence type="ECO:0000256" key="2">
    <source>
        <dbReference type="ARBA" id="ARBA00022475"/>
    </source>
</evidence>
<keyword evidence="4" id="KW-0145">Chemotaxis</keyword>
<dbReference type="CDD" id="cd06225">
    <property type="entry name" value="HAMP"/>
    <property type="match status" value="1"/>
</dbReference>
<dbReference type="PROSITE" id="PS50885">
    <property type="entry name" value="HAMP"/>
    <property type="match status" value="1"/>
</dbReference>
<dbReference type="SUPFAM" id="SSF58104">
    <property type="entry name" value="Methyl-accepting chemotaxis protein (MCP) signaling domain"/>
    <property type="match status" value="1"/>
</dbReference>
<dbReference type="Pfam" id="PF12729">
    <property type="entry name" value="4HB_MCP_1"/>
    <property type="match status" value="1"/>
</dbReference>
<keyword evidence="6" id="KW-1133">Transmembrane helix</keyword>
<dbReference type="FunFam" id="1.10.287.950:FF:000001">
    <property type="entry name" value="Methyl-accepting chemotaxis sensory transducer"/>
    <property type="match status" value="1"/>
</dbReference>
<dbReference type="GO" id="GO:0016301">
    <property type="term" value="F:kinase activity"/>
    <property type="evidence" value="ECO:0007669"/>
    <property type="project" value="UniProtKB-KW"/>
</dbReference>
<dbReference type="Pfam" id="PF00015">
    <property type="entry name" value="MCPsignal"/>
    <property type="match status" value="1"/>
</dbReference>
<dbReference type="GO" id="GO:0004888">
    <property type="term" value="F:transmembrane signaling receptor activity"/>
    <property type="evidence" value="ECO:0007669"/>
    <property type="project" value="InterPro"/>
</dbReference>
<keyword evidence="5" id="KW-0812">Transmembrane</keyword>
<dbReference type="GO" id="GO:0007165">
    <property type="term" value="P:signal transduction"/>
    <property type="evidence" value="ECO:0007669"/>
    <property type="project" value="UniProtKB-KW"/>
</dbReference>
<dbReference type="Proteomes" id="UP000268096">
    <property type="component" value="Unassembled WGS sequence"/>
</dbReference>
<dbReference type="SMART" id="SM00304">
    <property type="entry name" value="HAMP"/>
    <property type="match status" value="2"/>
</dbReference>
<comment type="similarity">
    <text evidence="9">Belongs to the methyl-accepting chemotaxis (MCP) protein family.</text>
</comment>
<gene>
    <name evidence="10" type="ORF">ALP48_04792</name>
</gene>
<keyword evidence="2" id="KW-1003">Cell membrane</keyword>
<evidence type="ECO:0000256" key="8">
    <source>
        <dbReference type="ARBA" id="ARBA00023224"/>
    </source>
</evidence>
<evidence type="ECO:0000256" key="1">
    <source>
        <dbReference type="ARBA" id="ARBA00004651"/>
    </source>
</evidence>
<name>A0A3M5LW62_PSESX</name>
<keyword evidence="10" id="KW-0418">Kinase</keyword>
<dbReference type="InterPro" id="IPR003660">
    <property type="entry name" value="HAMP_dom"/>
</dbReference>
<evidence type="ECO:0000256" key="4">
    <source>
        <dbReference type="ARBA" id="ARBA00022500"/>
    </source>
</evidence>
<evidence type="ECO:0000256" key="5">
    <source>
        <dbReference type="ARBA" id="ARBA00022692"/>
    </source>
</evidence>
<dbReference type="SMART" id="SM00283">
    <property type="entry name" value="MA"/>
    <property type="match status" value="1"/>
</dbReference>
<protein>
    <submittedName>
        <fullName evidence="10">Histidine kinase, HAMP region: chemotaxis sensory transducer</fullName>
    </submittedName>
</protein>
<comment type="caution">
    <text evidence="10">The sequence shown here is derived from an EMBL/GenBank/DDBJ whole genome shotgun (WGS) entry which is preliminary data.</text>
</comment>